<sequence>MTAYHNRCNIPNIPGIPHMPIKLSFIGRCFTYLITKSFFISHHVSIHTPRGFHPSCGILSHINIDQNLSHPNPSGHISPSHLNPSCHINPSHHLNPFQRPVISKNPFLEVLKEGAIVEKLDEVKEAKDGFIMIHLIKSQYMIMECSMYCLPLRLEKHGSKKKTKTLTTGCALCLFLTFWLYLQLRDITSLEITILPLLKSSSIDPSFMLFVSLSLWILNMYLHIVLVFNLL</sequence>
<evidence type="ECO:0000313" key="2">
    <source>
        <dbReference type="EMBL" id="AAF18634.1"/>
    </source>
</evidence>
<accession>Q9SKW2</accession>
<reference key="2">
    <citation type="journal article" date="2000" name="Nature">
        <title>Sequence and analysis of chromosome 1 of the plant Arabidopsis thaliana.</title>
        <authorList>
            <person name="Theologis A."/>
            <person name="Ecker J.R."/>
            <person name="Palm C.J."/>
            <person name="Federspiel N.A."/>
            <person name="Kaul S."/>
            <person name="White O."/>
            <person name="Alonso J."/>
            <person name="Altafi H."/>
            <person name="Araujo R."/>
            <person name="Bowman C.L."/>
            <person name="Brooks S.Y."/>
            <person name="Buehler E."/>
            <person name="Chan A."/>
            <person name="Chao Q."/>
            <person name="Chen H."/>
            <person name="Cheuk R.F."/>
            <person name="Chin C.W."/>
            <person name="Chung M.K."/>
            <person name="Conn L."/>
            <person name="Conway A.B."/>
            <person name="Conway A.R."/>
            <person name="Creasy T.H."/>
            <person name="Dewar K."/>
            <person name="Dunn P."/>
            <person name="Etgu P."/>
            <person name="Feldblyum T.V."/>
            <person name="Feng J."/>
            <person name="Fong B."/>
            <person name="Fujii C.Y."/>
            <person name="Gill J.E."/>
            <person name="Goldsmith A.D."/>
            <person name="Haas B."/>
            <person name="Hansen N.F."/>
            <person name="Hughes B."/>
            <person name="Huizar L."/>
            <person name="Hunter J.L."/>
            <person name="Jenkins J."/>
            <person name="Johnson-Hopson C."/>
            <person name="Khan S."/>
            <person name="Khaykin E."/>
            <person name="Kim C.J."/>
            <person name="Koo H.L."/>
            <person name="Kremenetskaia I."/>
            <person name="Kurtz D.B."/>
            <person name="Kwan A."/>
            <person name="Lam B."/>
            <person name="Langin-Hooper S."/>
            <person name="Lee A."/>
            <person name="Lee J.M."/>
            <person name="Lenz C.A."/>
            <person name="Li J.H."/>
            <person name="Li Y."/>
            <person name="Lin X."/>
            <person name="Liu S.X."/>
            <person name="Liu Z.A."/>
            <person name="Luros J.S."/>
            <person name="Maiti R."/>
            <person name="Marziali A."/>
            <person name="Militscher J."/>
            <person name="Miranda M."/>
            <person name="Nguyen M."/>
            <person name="Nierman W.C."/>
            <person name="Osborne B.I."/>
            <person name="Pai G."/>
            <person name="Peterson J."/>
            <person name="Pham P.K."/>
            <person name="Rizzo M."/>
            <person name="Rooney T."/>
            <person name="Rowley D."/>
            <person name="Sakano H."/>
            <person name="Salzberg S.L."/>
            <person name="Schwartz J.R."/>
            <person name="Shinn P."/>
            <person name="Southwick A.M."/>
            <person name="Sun H."/>
            <person name="Tallon L.J."/>
            <person name="Tambunga G."/>
            <person name="Toriumi M.J."/>
            <person name="Town C.D."/>
            <person name="Utterback T."/>
            <person name="Van Aken S."/>
            <person name="Vaysberg M."/>
            <person name="Vysotskaia V.S."/>
            <person name="Walker M."/>
            <person name="Wu D."/>
            <person name="Yu G."/>
            <person name="Fraser C.M."/>
            <person name="Venter J.C."/>
            <person name="Davis R.W."/>
        </authorList>
    </citation>
    <scope>NUCLEOTIDE SEQUENCE [LARGE SCALE GENOMIC DNA]</scope>
    <source>
        <strain>cv. Columbia</strain>
    </source>
</reference>
<dbReference type="EMBL" id="AC006228">
    <property type="protein sequence ID" value="AAF18634.1"/>
    <property type="molecule type" value="Genomic_DNA"/>
</dbReference>
<proteinExistence type="predicted"/>
<dbReference type="AlphaFoldDB" id="Q9SKW2"/>
<feature type="transmembrane region" description="Helical" evidence="1">
    <location>
        <begin position="207"/>
        <end position="230"/>
    </location>
</feature>
<keyword evidence="1" id="KW-1133">Transmembrane helix</keyword>
<organism evidence="2">
    <name type="scientific">Arabidopsis thaliana</name>
    <name type="common">Mouse-ear cress</name>
    <dbReference type="NCBI Taxonomy" id="3702"/>
    <lineage>
        <taxon>Eukaryota</taxon>
        <taxon>Viridiplantae</taxon>
        <taxon>Streptophyta</taxon>
        <taxon>Embryophyta</taxon>
        <taxon>Tracheophyta</taxon>
        <taxon>Spermatophyta</taxon>
        <taxon>Magnoliopsida</taxon>
        <taxon>eudicotyledons</taxon>
        <taxon>Gunneridae</taxon>
        <taxon>Pentapetalae</taxon>
        <taxon>rosids</taxon>
        <taxon>malvids</taxon>
        <taxon>Brassicales</taxon>
        <taxon>Brassicaceae</taxon>
        <taxon>Camelineae</taxon>
        <taxon>Arabidopsis</taxon>
    </lineage>
</organism>
<evidence type="ECO:0000256" key="1">
    <source>
        <dbReference type="SAM" id="Phobius"/>
    </source>
</evidence>
<protein>
    <submittedName>
        <fullName evidence="2">F5J5.8</fullName>
    </submittedName>
</protein>
<reference evidence="2" key="3">
    <citation type="submission" date="2001-01" db="EMBL/GenBank/DDBJ databases">
        <authorList>
            <person name="Shinn P."/>
            <person name="Brooks S."/>
            <person name="Buehler E."/>
            <person name="Chao Q."/>
            <person name="Johnson-Hopson C."/>
            <person name="Khan S."/>
            <person name="Kim C."/>
            <person name="Altafi H."/>
            <person name="Bei B."/>
            <person name="Chin C."/>
            <person name="Chiou J."/>
            <person name="Choi E."/>
            <person name="Conn L."/>
            <person name="Conway A."/>
            <person name="Gonzalez A."/>
            <person name="Hansen N."/>
            <person name="Howing B."/>
            <person name="Koo T."/>
            <person name="Lam B."/>
            <person name="Lee J."/>
            <person name="Lenz C."/>
            <person name="Li J."/>
            <person name="Liu A."/>
            <person name="Liu J."/>
            <person name="Liu S."/>
            <person name="Mukharsky N."/>
            <person name="Nguyen M."/>
            <person name="Palm C."/>
            <person name="Pham P."/>
            <person name="Sakano H."/>
            <person name="Schwartz J."/>
            <person name="Southwick A."/>
            <person name="Thaveri A."/>
            <person name="Toriumi M."/>
            <person name="Vaysberg M."/>
            <person name="Yu G."/>
            <person name="Davis R."/>
            <person name="Federspiel N."/>
            <person name="Theologis A."/>
            <person name="Ecker J."/>
        </authorList>
    </citation>
    <scope>NUCLEOTIDE SEQUENCE</scope>
</reference>
<reference evidence="2" key="1">
    <citation type="submission" date="1999-04" db="EMBL/GenBank/DDBJ databases">
        <title>Genomic sequence for Arabidopsis thaliana BAC F5J5.</title>
        <authorList>
            <person name="Chao Q."/>
            <person name="Shinn P."/>
            <person name="Dunn P."/>
            <person name="Buehler E."/>
            <person name="Kahn S."/>
            <person name="Kim C."/>
            <person name="Walker M."/>
            <person name="Williams S."/>
            <person name="Altafi H."/>
            <person name="Araujo R."/>
            <person name="Conn L."/>
            <person name="Conway A.B."/>
            <person name="Gonzalez A."/>
            <person name="Hansen N.F."/>
            <person name="Huizar L."/>
            <person name="Kremenetskaia I."/>
            <person name="Lenz C."/>
            <person name="Li J."/>
            <person name="Liu S."/>
            <person name="Luros S."/>
            <person name="Rowley D."/>
            <person name="Schwartz J."/>
            <person name="Toriumi M."/>
            <person name="Vysotskaia V."/>
            <person name="Yu G."/>
            <person name="Davis R.W."/>
            <person name="Federspiel N.A."/>
            <person name="Theologis A."/>
            <person name="Ecker J.R."/>
        </authorList>
    </citation>
    <scope>NUCLEOTIDE SEQUENCE</scope>
</reference>
<keyword evidence="1" id="KW-0812">Transmembrane</keyword>
<feature type="transmembrane region" description="Helical" evidence="1">
    <location>
        <begin position="165"/>
        <end position="182"/>
    </location>
</feature>
<name>Q9SKW2_ARATH</name>
<keyword evidence="1" id="KW-0472">Membrane</keyword>